<dbReference type="EMBL" id="LAZR01019303">
    <property type="protein sequence ID" value="KKL93036.1"/>
    <property type="molecule type" value="Genomic_DNA"/>
</dbReference>
<evidence type="ECO:0000313" key="1">
    <source>
        <dbReference type="EMBL" id="KKL93036.1"/>
    </source>
</evidence>
<comment type="caution">
    <text evidence="1">The sequence shown here is derived from an EMBL/GenBank/DDBJ whole genome shotgun (WGS) entry which is preliminary data.</text>
</comment>
<reference evidence="1" key="1">
    <citation type="journal article" date="2015" name="Nature">
        <title>Complex archaea that bridge the gap between prokaryotes and eukaryotes.</title>
        <authorList>
            <person name="Spang A."/>
            <person name="Saw J.H."/>
            <person name="Jorgensen S.L."/>
            <person name="Zaremba-Niedzwiedzka K."/>
            <person name="Martijn J."/>
            <person name="Lind A.E."/>
            <person name="van Eijk R."/>
            <person name="Schleper C."/>
            <person name="Guy L."/>
            <person name="Ettema T.J."/>
        </authorList>
    </citation>
    <scope>NUCLEOTIDE SEQUENCE</scope>
</reference>
<sequence>MSRPPPPKIAPYTFPERYELPGRPADASPTVQDAHRQTQFLLAPDLSLFERAMNLQLAVVAASAKKRSPETAALLGFWSRTFAYLSDACMLLSRASY</sequence>
<organism evidence="1">
    <name type="scientific">marine sediment metagenome</name>
    <dbReference type="NCBI Taxonomy" id="412755"/>
    <lineage>
        <taxon>unclassified sequences</taxon>
        <taxon>metagenomes</taxon>
        <taxon>ecological metagenomes</taxon>
    </lineage>
</organism>
<name>A0A0F9GR08_9ZZZZ</name>
<protein>
    <submittedName>
        <fullName evidence="1">Uncharacterized protein</fullName>
    </submittedName>
</protein>
<feature type="non-terminal residue" evidence="1">
    <location>
        <position position="97"/>
    </location>
</feature>
<proteinExistence type="predicted"/>
<gene>
    <name evidence="1" type="ORF">LCGC14_1878700</name>
</gene>
<accession>A0A0F9GR08</accession>
<dbReference type="AlphaFoldDB" id="A0A0F9GR08"/>